<comment type="caution">
    <text evidence="3">The sequence shown here is derived from an EMBL/GenBank/DDBJ whole genome shotgun (WGS) entry which is preliminary data.</text>
</comment>
<dbReference type="InterPro" id="IPR036527">
    <property type="entry name" value="SCP2_sterol-bd_dom_sf"/>
</dbReference>
<evidence type="ECO:0000313" key="3">
    <source>
        <dbReference type="EMBL" id="RMI28382.1"/>
    </source>
</evidence>
<feature type="domain" description="Eis-like acetyltransferase" evidence="2">
    <location>
        <begin position="197"/>
        <end position="285"/>
    </location>
</feature>
<dbReference type="Pfam" id="PF13530">
    <property type="entry name" value="SCP2_2"/>
    <property type="match status" value="1"/>
</dbReference>
<dbReference type="GO" id="GO:0034069">
    <property type="term" value="F:aminoglycoside N-acetyltransferase activity"/>
    <property type="evidence" value="ECO:0007669"/>
    <property type="project" value="TreeGrafter"/>
</dbReference>
<dbReference type="InterPro" id="IPR016181">
    <property type="entry name" value="Acyl_CoA_acyltransferase"/>
</dbReference>
<sequence length="403" mass="43747">MTTSDLMAKREGLAVDGLRLRRAREDDWDALRECYSRAFGGVRTADFDSWRRQFRLTDIAVAEDVSDPDAPFVVGTAAVLRTTVTVPGGAQLRVAACAQGMVSVTHQKRGLYSKLQAELMYIALETGADVFAAMPGPGGNYGGVGVAGHTRHLRIDRSRAKLRAGEQDPTPVREARPRAARAAMRAVFERWQRTTPGALDRGEFFWPSTFGEDSCVLTHPDGYAVFDLAGSTVLVRDFCALTVGAHRELLRCLLGHGEYTDIVLDTAVDDPTPLLLQDTRTAAVTGVDTGVWMWILNLPDAMRRRSYRADFRGVLEIADPYGMSGGRFSLDIVGGRALWGPAAEGTPADLCLGPGELASVYFGAHTAAELHRAGRIEEFSAGTVAALDLAFAPDRRPFNTTPF</sequence>
<dbReference type="EMBL" id="RFFH01000022">
    <property type="protein sequence ID" value="RMI28382.1"/>
    <property type="molecule type" value="Genomic_DNA"/>
</dbReference>
<dbReference type="InterPro" id="IPR025559">
    <property type="entry name" value="Eis_dom"/>
</dbReference>
<feature type="domain" description="Enhanced intracellular survival protein" evidence="1">
    <location>
        <begin position="299"/>
        <end position="398"/>
    </location>
</feature>
<dbReference type="PANTHER" id="PTHR37817">
    <property type="entry name" value="N-ACETYLTRANSFERASE EIS"/>
    <property type="match status" value="1"/>
</dbReference>
<dbReference type="InterPro" id="IPR041380">
    <property type="entry name" value="Acetyltransf_17"/>
</dbReference>
<evidence type="ECO:0000259" key="2">
    <source>
        <dbReference type="Pfam" id="PF17668"/>
    </source>
</evidence>
<evidence type="ECO:0000259" key="1">
    <source>
        <dbReference type="Pfam" id="PF13530"/>
    </source>
</evidence>
<dbReference type="Proteomes" id="UP000279275">
    <property type="component" value="Unassembled WGS sequence"/>
</dbReference>
<keyword evidence="4" id="KW-1185">Reference proteome</keyword>
<dbReference type="InterPro" id="IPR051554">
    <property type="entry name" value="Acetyltransferase_Eis"/>
</dbReference>
<dbReference type="SUPFAM" id="SSF55729">
    <property type="entry name" value="Acyl-CoA N-acyltransferases (Nat)"/>
    <property type="match status" value="1"/>
</dbReference>
<dbReference type="AlphaFoldDB" id="A0A3M2KRW2"/>
<gene>
    <name evidence="3" type="ORF">EBN03_30490</name>
</gene>
<organism evidence="3 4">
    <name type="scientific">Nocardia stercoris</name>
    <dbReference type="NCBI Taxonomy" id="2483361"/>
    <lineage>
        <taxon>Bacteria</taxon>
        <taxon>Bacillati</taxon>
        <taxon>Actinomycetota</taxon>
        <taxon>Actinomycetes</taxon>
        <taxon>Mycobacteriales</taxon>
        <taxon>Nocardiaceae</taxon>
        <taxon>Nocardia</taxon>
    </lineage>
</organism>
<dbReference type="SUPFAM" id="SSF55718">
    <property type="entry name" value="SCP-like"/>
    <property type="match status" value="1"/>
</dbReference>
<dbReference type="RefSeq" id="WP_122191626.1">
    <property type="nucleotide sequence ID" value="NZ_RFFH01000022.1"/>
</dbReference>
<dbReference type="Gene3D" id="3.30.1050.10">
    <property type="entry name" value="SCP2 sterol-binding domain"/>
    <property type="match status" value="1"/>
</dbReference>
<keyword evidence="3" id="KW-0808">Transferase</keyword>
<dbReference type="Pfam" id="PF17668">
    <property type="entry name" value="Acetyltransf_17"/>
    <property type="match status" value="1"/>
</dbReference>
<reference evidence="3 4" key="1">
    <citation type="submission" date="2018-10" db="EMBL/GenBank/DDBJ databases">
        <title>Isolation from cow dung.</title>
        <authorList>
            <person name="Ling L."/>
        </authorList>
    </citation>
    <scope>NUCLEOTIDE SEQUENCE [LARGE SCALE GENOMIC DNA]</scope>
    <source>
        <strain evidence="3 4">NEAU-LL90</strain>
    </source>
</reference>
<evidence type="ECO:0000313" key="4">
    <source>
        <dbReference type="Proteomes" id="UP000279275"/>
    </source>
</evidence>
<dbReference type="OrthoDB" id="8399956at2"/>
<dbReference type="Gene3D" id="3.40.630.30">
    <property type="match status" value="2"/>
</dbReference>
<dbReference type="Pfam" id="PF13527">
    <property type="entry name" value="Acetyltransf_9"/>
    <property type="match status" value="1"/>
</dbReference>
<accession>A0A3M2KRW2</accession>
<dbReference type="PANTHER" id="PTHR37817:SF1">
    <property type="entry name" value="N-ACETYLTRANSFERASE EIS"/>
    <property type="match status" value="1"/>
</dbReference>
<protein>
    <submittedName>
        <fullName evidence="3">GNAT family N-acetyltransferase</fullName>
    </submittedName>
</protein>
<dbReference type="GO" id="GO:0030649">
    <property type="term" value="P:aminoglycoside antibiotic catabolic process"/>
    <property type="evidence" value="ECO:0007669"/>
    <property type="project" value="TreeGrafter"/>
</dbReference>
<name>A0A3M2KRW2_9NOCA</name>
<proteinExistence type="predicted"/>